<reference evidence="1" key="1">
    <citation type="submission" date="2021-01" db="EMBL/GenBank/DDBJ databases">
        <title>Adiantum capillus-veneris genome.</title>
        <authorList>
            <person name="Fang Y."/>
            <person name="Liao Q."/>
        </authorList>
    </citation>
    <scope>NUCLEOTIDE SEQUENCE</scope>
    <source>
        <strain evidence="1">H3</strain>
        <tissue evidence="1">Leaf</tissue>
    </source>
</reference>
<organism evidence="1 2">
    <name type="scientific">Adiantum capillus-veneris</name>
    <name type="common">Maidenhair fern</name>
    <dbReference type="NCBI Taxonomy" id="13818"/>
    <lineage>
        <taxon>Eukaryota</taxon>
        <taxon>Viridiplantae</taxon>
        <taxon>Streptophyta</taxon>
        <taxon>Embryophyta</taxon>
        <taxon>Tracheophyta</taxon>
        <taxon>Polypodiopsida</taxon>
        <taxon>Polypodiidae</taxon>
        <taxon>Polypodiales</taxon>
        <taxon>Pteridineae</taxon>
        <taxon>Pteridaceae</taxon>
        <taxon>Vittarioideae</taxon>
        <taxon>Adiantum</taxon>
    </lineage>
</organism>
<dbReference type="AlphaFoldDB" id="A0A9D4U8B3"/>
<accession>A0A9D4U8B3</accession>
<proteinExistence type="predicted"/>
<name>A0A9D4U8B3_ADICA</name>
<gene>
    <name evidence="1" type="ORF">GOP47_0021517</name>
</gene>
<dbReference type="EMBL" id="JABFUD020000021">
    <property type="protein sequence ID" value="KAI5062970.1"/>
    <property type="molecule type" value="Genomic_DNA"/>
</dbReference>
<comment type="caution">
    <text evidence="1">The sequence shown here is derived from an EMBL/GenBank/DDBJ whole genome shotgun (WGS) entry which is preliminary data.</text>
</comment>
<evidence type="ECO:0000313" key="1">
    <source>
        <dbReference type="EMBL" id="KAI5062970.1"/>
    </source>
</evidence>
<sequence>MMVGGREQEIMAVYLLAITGRNISCSRLMIASPRCSQPATSALGMWNLHRMSLHVRGHLLAPLPPTLHYGERPLQGHSLPHHSHFIVPMPQNHFDICLQILGNMRQYQK</sequence>
<dbReference type="Proteomes" id="UP000886520">
    <property type="component" value="Chromosome 21"/>
</dbReference>
<keyword evidence="2" id="KW-1185">Reference proteome</keyword>
<evidence type="ECO:0000313" key="2">
    <source>
        <dbReference type="Proteomes" id="UP000886520"/>
    </source>
</evidence>
<protein>
    <submittedName>
        <fullName evidence="1">Uncharacterized protein</fullName>
    </submittedName>
</protein>